<gene>
    <name evidence="2" type="ORF">RM533_09695</name>
</gene>
<proteinExistence type="predicted"/>
<organism evidence="2 3">
    <name type="scientific">Croceicoccus esteveae</name>
    <dbReference type="NCBI Taxonomy" id="3075597"/>
    <lineage>
        <taxon>Bacteria</taxon>
        <taxon>Pseudomonadati</taxon>
        <taxon>Pseudomonadota</taxon>
        <taxon>Alphaproteobacteria</taxon>
        <taxon>Sphingomonadales</taxon>
        <taxon>Erythrobacteraceae</taxon>
        <taxon>Croceicoccus</taxon>
    </lineage>
</organism>
<dbReference type="CDD" id="cd02440">
    <property type="entry name" value="AdoMet_MTases"/>
    <property type="match status" value="1"/>
</dbReference>
<protein>
    <submittedName>
        <fullName evidence="2">Methyltransferase domain-containing protein</fullName>
    </submittedName>
</protein>
<dbReference type="Pfam" id="PF13649">
    <property type="entry name" value="Methyltransf_25"/>
    <property type="match status" value="1"/>
</dbReference>
<name>A0ABU2ZIM3_9SPHN</name>
<reference evidence="2 3" key="1">
    <citation type="submission" date="2023-09" db="EMBL/GenBank/DDBJ databases">
        <authorList>
            <person name="Rey-Velasco X."/>
        </authorList>
    </citation>
    <scope>NUCLEOTIDE SEQUENCE [LARGE SCALE GENOMIC DNA]</scope>
    <source>
        <strain evidence="2 3">F390</strain>
    </source>
</reference>
<dbReference type="Gene3D" id="3.40.50.150">
    <property type="entry name" value="Vaccinia Virus protein VP39"/>
    <property type="match status" value="1"/>
</dbReference>
<feature type="domain" description="Methyltransferase" evidence="1">
    <location>
        <begin position="13"/>
        <end position="101"/>
    </location>
</feature>
<dbReference type="EMBL" id="JAVRHS010000007">
    <property type="protein sequence ID" value="MDT0576461.1"/>
    <property type="molecule type" value="Genomic_DNA"/>
</dbReference>
<dbReference type="Proteomes" id="UP001259803">
    <property type="component" value="Unassembled WGS sequence"/>
</dbReference>
<sequence length="189" mass="20634">MIDALGLSRGDTVVDLCCGSGQNFADLQRKVGSEGRIVGFDISSQMLAIAADHAERHGWRNVELVEADVADVVLPPDMRAAVSTFGLDIVPDVERIVTQIAAQMPTGTRLGLLGSQEPGGWPDWLVRFGIWLNSACDTEREHLSIRPDATAARILDEATRHDFWWGIFYWSVCRKKGDGPAITTKDTGA</sequence>
<dbReference type="GO" id="GO:0032259">
    <property type="term" value="P:methylation"/>
    <property type="evidence" value="ECO:0007669"/>
    <property type="project" value="UniProtKB-KW"/>
</dbReference>
<keyword evidence="2" id="KW-0489">Methyltransferase</keyword>
<keyword evidence="2" id="KW-0808">Transferase</keyword>
<accession>A0ABU2ZIM3</accession>
<dbReference type="GO" id="GO:0008168">
    <property type="term" value="F:methyltransferase activity"/>
    <property type="evidence" value="ECO:0007669"/>
    <property type="project" value="UniProtKB-KW"/>
</dbReference>
<dbReference type="InterPro" id="IPR041698">
    <property type="entry name" value="Methyltransf_25"/>
</dbReference>
<keyword evidence="3" id="KW-1185">Reference proteome</keyword>
<comment type="caution">
    <text evidence="2">The sequence shown here is derived from an EMBL/GenBank/DDBJ whole genome shotgun (WGS) entry which is preliminary data.</text>
</comment>
<dbReference type="RefSeq" id="WP_311341037.1">
    <property type="nucleotide sequence ID" value="NZ_JAVRHS010000007.1"/>
</dbReference>
<evidence type="ECO:0000259" key="1">
    <source>
        <dbReference type="Pfam" id="PF13649"/>
    </source>
</evidence>
<dbReference type="InterPro" id="IPR029063">
    <property type="entry name" value="SAM-dependent_MTases_sf"/>
</dbReference>
<dbReference type="SUPFAM" id="SSF53335">
    <property type="entry name" value="S-adenosyl-L-methionine-dependent methyltransferases"/>
    <property type="match status" value="1"/>
</dbReference>
<evidence type="ECO:0000313" key="2">
    <source>
        <dbReference type="EMBL" id="MDT0576461.1"/>
    </source>
</evidence>
<evidence type="ECO:0000313" key="3">
    <source>
        <dbReference type="Proteomes" id="UP001259803"/>
    </source>
</evidence>